<dbReference type="Proteomes" id="UP000059680">
    <property type="component" value="Chromosome 12"/>
</dbReference>
<feature type="region of interest" description="Disordered" evidence="1">
    <location>
        <begin position="17"/>
        <end position="91"/>
    </location>
</feature>
<evidence type="ECO:0000313" key="2">
    <source>
        <dbReference type="EMBL" id="BAT15843.1"/>
    </source>
</evidence>
<dbReference type="PaxDb" id="39947-A0A0P0Y716"/>
<keyword evidence="3" id="KW-1185">Reference proteome</keyword>
<feature type="compositionally biased region" description="Basic and acidic residues" evidence="1">
    <location>
        <begin position="61"/>
        <end position="91"/>
    </location>
</feature>
<evidence type="ECO:0000256" key="1">
    <source>
        <dbReference type="SAM" id="MobiDB-lite"/>
    </source>
</evidence>
<dbReference type="FunCoup" id="A0A0P0Y716">
    <property type="interactions" value="200"/>
</dbReference>
<dbReference type="AlphaFoldDB" id="A0A0P0Y716"/>
<dbReference type="OMA" id="RICHCGH"/>
<accession>A0A0P0Y716</accession>
<reference evidence="3" key="1">
    <citation type="journal article" date="2005" name="Nature">
        <title>The map-based sequence of the rice genome.</title>
        <authorList>
            <consortium name="International rice genome sequencing project (IRGSP)"/>
            <person name="Matsumoto T."/>
            <person name="Wu J."/>
            <person name="Kanamori H."/>
            <person name="Katayose Y."/>
            <person name="Fujisawa M."/>
            <person name="Namiki N."/>
            <person name="Mizuno H."/>
            <person name="Yamamoto K."/>
            <person name="Antonio B.A."/>
            <person name="Baba T."/>
            <person name="Sakata K."/>
            <person name="Nagamura Y."/>
            <person name="Aoki H."/>
            <person name="Arikawa K."/>
            <person name="Arita K."/>
            <person name="Bito T."/>
            <person name="Chiden Y."/>
            <person name="Fujitsuka N."/>
            <person name="Fukunaka R."/>
            <person name="Hamada M."/>
            <person name="Harada C."/>
            <person name="Hayashi A."/>
            <person name="Hijishita S."/>
            <person name="Honda M."/>
            <person name="Hosokawa S."/>
            <person name="Ichikawa Y."/>
            <person name="Idonuma A."/>
            <person name="Iijima M."/>
            <person name="Ikeda M."/>
            <person name="Ikeno M."/>
            <person name="Ito K."/>
            <person name="Ito S."/>
            <person name="Ito T."/>
            <person name="Ito Y."/>
            <person name="Ito Y."/>
            <person name="Iwabuchi A."/>
            <person name="Kamiya K."/>
            <person name="Karasawa W."/>
            <person name="Kurita K."/>
            <person name="Katagiri S."/>
            <person name="Kikuta A."/>
            <person name="Kobayashi H."/>
            <person name="Kobayashi N."/>
            <person name="Machita K."/>
            <person name="Maehara T."/>
            <person name="Masukawa M."/>
            <person name="Mizubayashi T."/>
            <person name="Mukai Y."/>
            <person name="Nagasaki H."/>
            <person name="Nagata Y."/>
            <person name="Naito S."/>
            <person name="Nakashima M."/>
            <person name="Nakama Y."/>
            <person name="Nakamichi Y."/>
            <person name="Nakamura M."/>
            <person name="Meguro A."/>
            <person name="Negishi M."/>
            <person name="Ohta I."/>
            <person name="Ohta T."/>
            <person name="Okamoto M."/>
            <person name="Ono N."/>
            <person name="Saji S."/>
            <person name="Sakaguchi M."/>
            <person name="Sakai K."/>
            <person name="Shibata M."/>
            <person name="Shimokawa T."/>
            <person name="Song J."/>
            <person name="Takazaki Y."/>
            <person name="Terasawa K."/>
            <person name="Tsugane M."/>
            <person name="Tsuji K."/>
            <person name="Ueda S."/>
            <person name="Waki K."/>
            <person name="Yamagata H."/>
            <person name="Yamamoto M."/>
            <person name="Yamamoto S."/>
            <person name="Yamane H."/>
            <person name="Yoshiki S."/>
            <person name="Yoshihara R."/>
            <person name="Yukawa K."/>
            <person name="Zhong H."/>
            <person name="Yano M."/>
            <person name="Yuan Q."/>
            <person name="Ouyang S."/>
            <person name="Liu J."/>
            <person name="Jones K.M."/>
            <person name="Gansberger K."/>
            <person name="Moffat K."/>
            <person name="Hill J."/>
            <person name="Bera J."/>
            <person name="Fadrosh D."/>
            <person name="Jin S."/>
            <person name="Johri S."/>
            <person name="Kim M."/>
            <person name="Overton L."/>
            <person name="Reardon M."/>
            <person name="Tsitrin T."/>
            <person name="Vuong H."/>
            <person name="Weaver B."/>
            <person name="Ciecko A."/>
            <person name="Tallon L."/>
            <person name="Jackson J."/>
            <person name="Pai G."/>
            <person name="Aken S.V."/>
            <person name="Utterback T."/>
            <person name="Reidmuller S."/>
            <person name="Feldblyum T."/>
            <person name="Hsiao J."/>
            <person name="Zismann V."/>
            <person name="Iobst S."/>
            <person name="de Vazeille A.R."/>
            <person name="Buell C.R."/>
            <person name="Ying K."/>
            <person name="Li Y."/>
            <person name="Lu T."/>
            <person name="Huang Y."/>
            <person name="Zhao Q."/>
            <person name="Feng Q."/>
            <person name="Zhang L."/>
            <person name="Zhu J."/>
            <person name="Weng Q."/>
            <person name="Mu J."/>
            <person name="Lu Y."/>
            <person name="Fan D."/>
            <person name="Liu Y."/>
            <person name="Guan J."/>
            <person name="Zhang Y."/>
            <person name="Yu S."/>
            <person name="Liu X."/>
            <person name="Zhang Y."/>
            <person name="Hong G."/>
            <person name="Han B."/>
            <person name="Choisne N."/>
            <person name="Demange N."/>
            <person name="Orjeda G."/>
            <person name="Samain S."/>
            <person name="Cattolico L."/>
            <person name="Pelletier E."/>
            <person name="Couloux A."/>
            <person name="Segurens B."/>
            <person name="Wincker P."/>
            <person name="D'Hont A."/>
            <person name="Scarpelli C."/>
            <person name="Weissenbach J."/>
            <person name="Salanoubat M."/>
            <person name="Quetier F."/>
            <person name="Yu Y."/>
            <person name="Kim H.R."/>
            <person name="Rambo T."/>
            <person name="Currie J."/>
            <person name="Collura K."/>
            <person name="Luo M."/>
            <person name="Yang T."/>
            <person name="Ammiraju J.S.S."/>
            <person name="Engler F."/>
            <person name="Soderlund C."/>
            <person name="Wing R.A."/>
            <person name="Palmer L.E."/>
            <person name="de la Bastide M."/>
            <person name="Spiegel L."/>
            <person name="Nascimento L."/>
            <person name="Zutavern T."/>
            <person name="O'Shaughnessy A."/>
            <person name="Dike S."/>
            <person name="Dedhia N."/>
            <person name="Preston R."/>
            <person name="Balija V."/>
            <person name="McCombie W.R."/>
            <person name="Chow T."/>
            <person name="Chen H."/>
            <person name="Chung M."/>
            <person name="Chen C."/>
            <person name="Shaw J."/>
            <person name="Wu H."/>
            <person name="Hsiao K."/>
            <person name="Chao Y."/>
            <person name="Chu M."/>
            <person name="Cheng C."/>
            <person name="Hour A."/>
            <person name="Lee P."/>
            <person name="Lin S."/>
            <person name="Lin Y."/>
            <person name="Liou J."/>
            <person name="Liu S."/>
            <person name="Hsing Y."/>
            <person name="Raghuvanshi S."/>
            <person name="Mohanty A."/>
            <person name="Bharti A.K."/>
            <person name="Gaur A."/>
            <person name="Gupta V."/>
            <person name="Kumar D."/>
            <person name="Ravi V."/>
            <person name="Vij S."/>
            <person name="Kapur A."/>
            <person name="Khurana P."/>
            <person name="Khurana P."/>
            <person name="Khurana J.P."/>
            <person name="Tyagi A.K."/>
            <person name="Gaikwad K."/>
            <person name="Singh A."/>
            <person name="Dalal V."/>
            <person name="Srivastava S."/>
            <person name="Dixit A."/>
            <person name="Pal A.K."/>
            <person name="Ghazi I.A."/>
            <person name="Yadav M."/>
            <person name="Pandit A."/>
            <person name="Bhargava A."/>
            <person name="Sureshbabu K."/>
            <person name="Batra K."/>
            <person name="Sharma T.R."/>
            <person name="Mohapatra T."/>
            <person name="Singh N.K."/>
            <person name="Messing J."/>
            <person name="Nelson A.B."/>
            <person name="Fuks G."/>
            <person name="Kavchok S."/>
            <person name="Keizer G."/>
            <person name="Linton E."/>
            <person name="Llaca V."/>
            <person name="Song R."/>
            <person name="Tanyolac B."/>
            <person name="Young S."/>
            <person name="Ho-Il K."/>
            <person name="Hahn J.H."/>
            <person name="Sangsakoo G."/>
            <person name="Vanavichit A."/>
            <person name="de Mattos Luiz.A.T."/>
            <person name="Zimmer P.D."/>
            <person name="Malone G."/>
            <person name="Dellagostin O."/>
            <person name="de Oliveira A.C."/>
            <person name="Bevan M."/>
            <person name="Bancroft I."/>
            <person name="Minx P."/>
            <person name="Cordum H."/>
            <person name="Wilson R."/>
            <person name="Cheng Z."/>
            <person name="Jin W."/>
            <person name="Jiang J."/>
            <person name="Leong S.A."/>
            <person name="Iwama H."/>
            <person name="Gojobori T."/>
            <person name="Itoh T."/>
            <person name="Niimura Y."/>
            <person name="Fujii Y."/>
            <person name="Habara T."/>
            <person name="Sakai H."/>
            <person name="Sato Y."/>
            <person name="Wilson G."/>
            <person name="Kumar K."/>
            <person name="McCouch S."/>
            <person name="Juretic N."/>
            <person name="Hoen D."/>
            <person name="Wright S."/>
            <person name="Bruskiewich R."/>
            <person name="Bureau T."/>
            <person name="Miyao A."/>
            <person name="Hirochika H."/>
            <person name="Nishikawa T."/>
            <person name="Kadowaki K."/>
            <person name="Sugiura M."/>
            <person name="Burr B."/>
            <person name="Sasaki T."/>
        </authorList>
    </citation>
    <scope>NUCLEOTIDE SEQUENCE [LARGE SCALE GENOMIC DNA]</scope>
    <source>
        <strain evidence="3">cv. Nipponbare</strain>
    </source>
</reference>
<organism evidence="2 3">
    <name type="scientific">Oryza sativa subsp. japonica</name>
    <name type="common">Rice</name>
    <dbReference type="NCBI Taxonomy" id="39947"/>
    <lineage>
        <taxon>Eukaryota</taxon>
        <taxon>Viridiplantae</taxon>
        <taxon>Streptophyta</taxon>
        <taxon>Embryophyta</taxon>
        <taxon>Tracheophyta</taxon>
        <taxon>Spermatophyta</taxon>
        <taxon>Magnoliopsida</taxon>
        <taxon>Liliopsida</taxon>
        <taxon>Poales</taxon>
        <taxon>Poaceae</taxon>
        <taxon>BOP clade</taxon>
        <taxon>Oryzoideae</taxon>
        <taxon>Oryzeae</taxon>
        <taxon>Oryzinae</taxon>
        <taxon>Oryza</taxon>
        <taxon>Oryza sativa</taxon>
    </lineage>
</organism>
<feature type="compositionally biased region" description="Polar residues" evidence="1">
    <location>
        <begin position="38"/>
        <end position="51"/>
    </location>
</feature>
<sequence>MLLLEHEHQDMDTNIEKHRQNKNRDVHGFGRLPAAPSGVSSDQAKQVQNHGDLQRTVLDPLRADHVAQEEDEDDQRRDEGGGVGVEEHHVSPVIRDVKNRIAGEVMAVSVGAIALPEASRRVQSCLVCDARRENPKQEQVHARFL</sequence>
<proteinExistence type="predicted"/>
<dbReference type="InParanoid" id="A0A0P0Y716"/>
<reference evidence="2 3" key="2">
    <citation type="journal article" date="2013" name="Plant Cell Physiol.">
        <title>Rice Annotation Project Database (RAP-DB): an integrative and interactive database for rice genomics.</title>
        <authorList>
            <person name="Sakai H."/>
            <person name="Lee S.S."/>
            <person name="Tanaka T."/>
            <person name="Numa H."/>
            <person name="Kim J."/>
            <person name="Kawahara Y."/>
            <person name="Wakimoto H."/>
            <person name="Yang C.C."/>
            <person name="Iwamoto M."/>
            <person name="Abe T."/>
            <person name="Yamada Y."/>
            <person name="Muto A."/>
            <person name="Inokuchi H."/>
            <person name="Ikemura T."/>
            <person name="Matsumoto T."/>
            <person name="Sasaki T."/>
            <person name="Itoh T."/>
        </authorList>
    </citation>
    <scope>NUCLEOTIDE SEQUENCE [LARGE SCALE GENOMIC DNA]</scope>
    <source>
        <strain evidence="3">cv. Nipponbare</strain>
    </source>
</reference>
<feature type="compositionally biased region" description="Basic and acidic residues" evidence="1">
    <location>
        <begin position="17"/>
        <end position="28"/>
    </location>
</feature>
<gene>
    <name evidence="2" type="ordered locus">Os12g0141050</name>
    <name evidence="2" type="ORF">OSNPB_120141050</name>
</gene>
<reference evidence="2 3" key="3">
    <citation type="journal article" date="2013" name="Rice">
        <title>Improvement of the Oryza sativa Nipponbare reference genome using next generation sequence and optical map data.</title>
        <authorList>
            <person name="Kawahara Y."/>
            <person name="de la Bastide M."/>
            <person name="Hamilton J.P."/>
            <person name="Kanamori H."/>
            <person name="McCombie W.R."/>
            <person name="Ouyang S."/>
            <person name="Schwartz D.C."/>
            <person name="Tanaka T."/>
            <person name="Wu J."/>
            <person name="Zhou S."/>
            <person name="Childs K.L."/>
            <person name="Davidson R.M."/>
            <person name="Lin H."/>
            <person name="Quesada-Ocampo L."/>
            <person name="Vaillancourt B."/>
            <person name="Sakai H."/>
            <person name="Lee S.S."/>
            <person name="Kim J."/>
            <person name="Numa H."/>
            <person name="Itoh T."/>
            <person name="Buell C.R."/>
            <person name="Matsumoto T."/>
        </authorList>
    </citation>
    <scope>NUCLEOTIDE SEQUENCE [LARGE SCALE GENOMIC DNA]</scope>
    <source>
        <strain evidence="3">cv. Nipponbare</strain>
    </source>
</reference>
<dbReference type="EMBL" id="AP014968">
    <property type="protein sequence ID" value="BAT15843.1"/>
    <property type="molecule type" value="Genomic_DNA"/>
</dbReference>
<name>A0A0P0Y716_ORYSJ</name>
<protein>
    <submittedName>
        <fullName evidence="2">Os12g0141050 protein</fullName>
    </submittedName>
</protein>
<evidence type="ECO:0000313" key="3">
    <source>
        <dbReference type="Proteomes" id="UP000059680"/>
    </source>
</evidence>
<feature type="non-terminal residue" evidence="2">
    <location>
        <position position="1"/>
    </location>
</feature>